<evidence type="ECO:0000256" key="5">
    <source>
        <dbReference type="SAM" id="MobiDB-lite"/>
    </source>
</evidence>
<feature type="transmembrane region" description="Helical" evidence="6">
    <location>
        <begin position="315"/>
        <end position="334"/>
    </location>
</feature>
<name>A0A164PGS5_9AGAM</name>
<evidence type="ECO:0000256" key="3">
    <source>
        <dbReference type="ARBA" id="ARBA00022989"/>
    </source>
</evidence>
<dbReference type="Gene3D" id="1.20.1070.10">
    <property type="entry name" value="Rhodopsin 7-helix transmembrane proteins"/>
    <property type="match status" value="1"/>
</dbReference>
<organism evidence="7 8">
    <name type="scientific">Sistotremastrum niveocremeum HHB9708</name>
    <dbReference type="NCBI Taxonomy" id="1314777"/>
    <lineage>
        <taxon>Eukaryota</taxon>
        <taxon>Fungi</taxon>
        <taxon>Dikarya</taxon>
        <taxon>Basidiomycota</taxon>
        <taxon>Agaricomycotina</taxon>
        <taxon>Agaricomycetes</taxon>
        <taxon>Sistotremastrales</taxon>
        <taxon>Sistotremastraceae</taxon>
        <taxon>Sertulicium</taxon>
        <taxon>Sertulicium niveocremeum</taxon>
    </lineage>
</organism>
<dbReference type="AlphaFoldDB" id="A0A164PGS5"/>
<dbReference type="Pfam" id="PF05462">
    <property type="entry name" value="Dicty_CAR"/>
    <property type="match status" value="1"/>
</dbReference>
<evidence type="ECO:0000256" key="1">
    <source>
        <dbReference type="ARBA" id="ARBA00004141"/>
    </source>
</evidence>
<feature type="region of interest" description="Disordered" evidence="5">
    <location>
        <begin position="387"/>
        <end position="498"/>
    </location>
</feature>
<gene>
    <name evidence="7" type="ORF">SISNIDRAFT_459548</name>
</gene>
<dbReference type="SUPFAM" id="SSF81321">
    <property type="entry name" value="Family A G protein-coupled receptor-like"/>
    <property type="match status" value="1"/>
</dbReference>
<dbReference type="GO" id="GO:0005886">
    <property type="term" value="C:plasma membrane"/>
    <property type="evidence" value="ECO:0007669"/>
    <property type="project" value="TreeGrafter"/>
</dbReference>
<feature type="transmembrane region" description="Helical" evidence="6">
    <location>
        <begin position="44"/>
        <end position="68"/>
    </location>
</feature>
<evidence type="ECO:0000256" key="2">
    <source>
        <dbReference type="ARBA" id="ARBA00022692"/>
    </source>
</evidence>
<dbReference type="OrthoDB" id="100006at2759"/>
<feature type="compositionally biased region" description="Basic and acidic residues" evidence="5">
    <location>
        <begin position="418"/>
        <end position="460"/>
    </location>
</feature>
<dbReference type="Proteomes" id="UP000076722">
    <property type="component" value="Unassembled WGS sequence"/>
</dbReference>
<keyword evidence="4 6" id="KW-0472">Membrane</keyword>
<dbReference type="GO" id="GO:0007189">
    <property type="term" value="P:adenylate cyclase-activating G protein-coupled receptor signaling pathway"/>
    <property type="evidence" value="ECO:0007669"/>
    <property type="project" value="TreeGrafter"/>
</dbReference>
<keyword evidence="2 6" id="KW-0812">Transmembrane</keyword>
<evidence type="ECO:0000256" key="4">
    <source>
        <dbReference type="ARBA" id="ARBA00023136"/>
    </source>
</evidence>
<feature type="transmembrane region" description="Helical" evidence="6">
    <location>
        <begin position="284"/>
        <end position="303"/>
    </location>
</feature>
<keyword evidence="3 6" id="KW-1133">Transmembrane helix</keyword>
<evidence type="ECO:0000313" key="7">
    <source>
        <dbReference type="EMBL" id="KZS88712.1"/>
    </source>
</evidence>
<dbReference type="GO" id="GO:0004930">
    <property type="term" value="F:G protein-coupled receptor activity"/>
    <property type="evidence" value="ECO:0007669"/>
    <property type="project" value="TreeGrafter"/>
</dbReference>
<feature type="transmembrane region" description="Helical" evidence="6">
    <location>
        <begin position="89"/>
        <end position="109"/>
    </location>
</feature>
<evidence type="ECO:0000256" key="6">
    <source>
        <dbReference type="SAM" id="Phobius"/>
    </source>
</evidence>
<dbReference type="STRING" id="1314777.A0A164PGS5"/>
<feature type="compositionally biased region" description="Basic and acidic residues" evidence="5">
    <location>
        <begin position="391"/>
        <end position="407"/>
    </location>
</feature>
<comment type="subcellular location">
    <subcellularLocation>
        <location evidence="1">Membrane</location>
        <topology evidence="1">Multi-pass membrane protein</topology>
    </subcellularLocation>
</comment>
<feature type="transmembrane region" description="Helical" evidence="6">
    <location>
        <begin position="218"/>
        <end position="239"/>
    </location>
</feature>
<evidence type="ECO:0000313" key="8">
    <source>
        <dbReference type="Proteomes" id="UP000076722"/>
    </source>
</evidence>
<dbReference type="PANTHER" id="PTHR23112">
    <property type="entry name" value="G PROTEIN-COUPLED RECEPTOR 157-RELATED"/>
    <property type="match status" value="1"/>
</dbReference>
<feature type="transmembrane region" description="Helical" evidence="6">
    <location>
        <begin position="140"/>
        <end position="158"/>
    </location>
</feature>
<accession>A0A164PGS5</accession>
<protein>
    <submittedName>
        <fullName evidence="7">Uncharacterized protein</fullName>
    </submittedName>
</protein>
<dbReference type="PANTHER" id="PTHR23112:SF37">
    <property type="entry name" value="G PROTEIN-COUPLED RECEPTOR GPR1"/>
    <property type="match status" value="1"/>
</dbReference>
<feature type="transmembrane region" description="Helical" evidence="6">
    <location>
        <begin position="165"/>
        <end position="187"/>
    </location>
</feature>
<proteinExistence type="predicted"/>
<dbReference type="EMBL" id="KV419434">
    <property type="protein sequence ID" value="KZS88712.1"/>
    <property type="molecule type" value="Genomic_DNA"/>
</dbReference>
<sequence>MDLGSSSAVYRTINAVVDGFNNTFLVLPGGNNLTIETIFTGKEAAGISVLVVAATISLVAVCGLLGILAISGYRTLTSPKEHFFVRTHIAAYFVSLLICDLAQAIGSMINARWAHDQSVSLDGLCTIQGAMKNGGNVGTALWTLVIAIHTWTLLFLRIRPSTPILYATLAGVWSLIITVILSGPGAIQSTTSGPYFGISGFWCWISPNYAVQRFCLEYLFMFFCAGVSFLLYVCVWARMRGWLVVDGWRTKIMWRGVGEEWRERAGKGKDRVDEHMISVMKQMLWYPVVYVIIVLPIAICRILEWVGKDIPFEATIFCDTIFLLGGFINVILFSTTRRIIPARSVLPSFVLPRPRAVKSTSNGDKFDEAIKKTLSLSIRQSSLSSTSSFEVGRREDEYDERKERMDDVSLDDNNPISRSERDEDEWDRRNGDRDGDRDRLSDRVSERSERSDSLRSEVSKADSLTPLTARFRAPGDWNQGGPGPVSPRRARMKDGDGM</sequence>
<keyword evidence="8" id="KW-1185">Reference proteome</keyword>
<reference evidence="7 8" key="1">
    <citation type="journal article" date="2016" name="Mol. Biol. Evol.">
        <title>Comparative Genomics of Early-Diverging Mushroom-Forming Fungi Provides Insights into the Origins of Lignocellulose Decay Capabilities.</title>
        <authorList>
            <person name="Nagy L.G."/>
            <person name="Riley R."/>
            <person name="Tritt A."/>
            <person name="Adam C."/>
            <person name="Daum C."/>
            <person name="Floudas D."/>
            <person name="Sun H."/>
            <person name="Yadav J.S."/>
            <person name="Pangilinan J."/>
            <person name="Larsson K.H."/>
            <person name="Matsuura K."/>
            <person name="Barry K."/>
            <person name="Labutti K."/>
            <person name="Kuo R."/>
            <person name="Ohm R.A."/>
            <person name="Bhattacharya S.S."/>
            <person name="Shirouzu T."/>
            <person name="Yoshinaga Y."/>
            <person name="Martin F.M."/>
            <person name="Grigoriev I.V."/>
            <person name="Hibbett D.S."/>
        </authorList>
    </citation>
    <scope>NUCLEOTIDE SEQUENCE [LARGE SCALE GENOMIC DNA]</scope>
    <source>
        <strain evidence="7 8">HHB9708</strain>
    </source>
</reference>